<dbReference type="HOGENOM" id="CLU_047969_1_0_9"/>
<feature type="region of interest" description="Disordered" evidence="1">
    <location>
        <begin position="252"/>
        <end position="274"/>
    </location>
</feature>
<dbReference type="AlphaFoldDB" id="A0A078M466"/>
<sequence length="274" mass="30331">MKKMYSAIAVGVLVLAGLVIGLILMISKVENGHVGVIYSINGGVQDEVLGQGWHIVYPTERVIEYPVRTQNKNYESLAVATIDGKTINMPVSLNYHVDSEKAAAVYKKFGNVTIEDLEEGYIKTRINDALRQTVSEYTVIEAFGERIGDIKLETIDVAKADLENDGIIIEDIMLSAPQPDAETQKAIDDRVKATQELERKKTDKLIATEEAERKRIEAEGEAEANRVIQESLSEEVLMQQLIEKWSGTQPISIGGEGVMIDLPAPQTEEDKSEE</sequence>
<dbReference type="STRING" id="1461582.BN1048_00494"/>
<accession>A0A078M466</accession>
<reference evidence="3 4" key="1">
    <citation type="submission" date="2014-07" db="EMBL/GenBank/DDBJ databases">
        <authorList>
            <person name="Urmite Genomes Urmite Genomes"/>
        </authorList>
    </citation>
    <scope>NUCLEOTIDE SEQUENCE [LARGE SCALE GENOMIC DNA]</scope>
    <source>
        <strain evidence="3 4">13MG44_air</strain>
    </source>
</reference>
<evidence type="ECO:0000259" key="2">
    <source>
        <dbReference type="SMART" id="SM00244"/>
    </source>
</evidence>
<dbReference type="Proteomes" id="UP000044136">
    <property type="component" value="Unassembled WGS sequence"/>
</dbReference>
<evidence type="ECO:0000313" key="3">
    <source>
        <dbReference type="EMBL" id="CDZ99486.1"/>
    </source>
</evidence>
<dbReference type="CDD" id="cd03401">
    <property type="entry name" value="SPFH_prohibitin"/>
    <property type="match status" value="1"/>
</dbReference>
<evidence type="ECO:0000256" key="1">
    <source>
        <dbReference type="SAM" id="MobiDB-lite"/>
    </source>
</evidence>
<organism evidence="3 4">
    <name type="scientific">Jeotgalicoccus saudimassiliensis</name>
    <dbReference type="NCBI Taxonomy" id="1461582"/>
    <lineage>
        <taxon>Bacteria</taxon>
        <taxon>Bacillati</taxon>
        <taxon>Bacillota</taxon>
        <taxon>Bacilli</taxon>
        <taxon>Bacillales</taxon>
        <taxon>Staphylococcaceae</taxon>
        <taxon>Jeotgalicoccus</taxon>
    </lineage>
</organism>
<protein>
    <submittedName>
        <fullName evidence="3">SPFH domain / Band 7 family protein</fullName>
    </submittedName>
</protein>
<dbReference type="Gene3D" id="3.30.479.30">
    <property type="entry name" value="Band 7 domain"/>
    <property type="match status" value="1"/>
</dbReference>
<dbReference type="RefSeq" id="WP_035808066.1">
    <property type="nucleotide sequence ID" value="NZ_CCSE01000001.1"/>
</dbReference>
<feature type="domain" description="Band 7" evidence="2">
    <location>
        <begin position="24"/>
        <end position="191"/>
    </location>
</feature>
<dbReference type="InterPro" id="IPR036013">
    <property type="entry name" value="Band_7/SPFH_dom_sf"/>
</dbReference>
<keyword evidence="4" id="KW-1185">Reference proteome</keyword>
<evidence type="ECO:0000313" key="4">
    <source>
        <dbReference type="Proteomes" id="UP000044136"/>
    </source>
</evidence>
<proteinExistence type="predicted"/>
<dbReference type="GO" id="GO:0016020">
    <property type="term" value="C:membrane"/>
    <property type="evidence" value="ECO:0007669"/>
    <property type="project" value="InterPro"/>
</dbReference>
<dbReference type="PANTHER" id="PTHR23222:SF0">
    <property type="entry name" value="PROHIBITIN 1"/>
    <property type="match status" value="1"/>
</dbReference>
<dbReference type="InterPro" id="IPR001107">
    <property type="entry name" value="Band_7"/>
</dbReference>
<dbReference type="eggNOG" id="COG0330">
    <property type="taxonomic scope" value="Bacteria"/>
</dbReference>
<gene>
    <name evidence="3" type="ORF">BN1048_00494</name>
</gene>
<dbReference type="EMBL" id="CCSE01000001">
    <property type="protein sequence ID" value="CDZ99486.1"/>
    <property type="molecule type" value="Genomic_DNA"/>
</dbReference>
<dbReference type="Pfam" id="PF01145">
    <property type="entry name" value="Band_7"/>
    <property type="match status" value="1"/>
</dbReference>
<dbReference type="OrthoDB" id="9812991at2"/>
<dbReference type="SMART" id="SM00244">
    <property type="entry name" value="PHB"/>
    <property type="match status" value="1"/>
</dbReference>
<dbReference type="PANTHER" id="PTHR23222">
    <property type="entry name" value="PROHIBITIN"/>
    <property type="match status" value="1"/>
</dbReference>
<name>A0A078M466_9STAP</name>
<dbReference type="InterPro" id="IPR000163">
    <property type="entry name" value="Prohibitin"/>
</dbReference>
<dbReference type="SUPFAM" id="SSF117892">
    <property type="entry name" value="Band 7/SPFH domain"/>
    <property type="match status" value="1"/>
</dbReference>